<protein>
    <recommendedName>
        <fullName evidence="2">Calcineurin-like phosphoesterase domain-containing protein</fullName>
    </recommendedName>
</protein>
<dbReference type="InterPro" id="IPR029052">
    <property type="entry name" value="Metallo-depent_PP-like"/>
</dbReference>
<accession>A0A6J5L3N4</accession>
<gene>
    <name evidence="1" type="ORF">UFOVP96_22</name>
</gene>
<evidence type="ECO:0008006" key="2">
    <source>
        <dbReference type="Google" id="ProtNLM"/>
    </source>
</evidence>
<dbReference type="SUPFAM" id="SSF56300">
    <property type="entry name" value="Metallo-dependent phosphatases"/>
    <property type="match status" value="1"/>
</dbReference>
<proteinExistence type="predicted"/>
<organism evidence="1">
    <name type="scientific">uncultured Caudovirales phage</name>
    <dbReference type="NCBI Taxonomy" id="2100421"/>
    <lineage>
        <taxon>Viruses</taxon>
        <taxon>Duplodnaviria</taxon>
        <taxon>Heunggongvirae</taxon>
        <taxon>Uroviricota</taxon>
        <taxon>Caudoviricetes</taxon>
        <taxon>Peduoviridae</taxon>
        <taxon>Maltschvirus</taxon>
        <taxon>Maltschvirus maltsch</taxon>
    </lineage>
</organism>
<dbReference type="EMBL" id="LR796215">
    <property type="protein sequence ID" value="CAB4127843.1"/>
    <property type="molecule type" value="Genomic_DNA"/>
</dbReference>
<reference evidence="1" key="1">
    <citation type="submission" date="2020-04" db="EMBL/GenBank/DDBJ databases">
        <authorList>
            <person name="Chiriac C."/>
            <person name="Salcher M."/>
            <person name="Ghai R."/>
            <person name="Kavagutti S V."/>
        </authorList>
    </citation>
    <scope>NUCLEOTIDE SEQUENCE</scope>
</reference>
<name>A0A6J5L3N4_9CAUD</name>
<evidence type="ECO:0000313" key="1">
    <source>
        <dbReference type="EMBL" id="CAB4127843.1"/>
    </source>
</evidence>
<sequence length="408" mass="45954">MSLTQDQLVEAVEAFKKANGNESKAAELLGLKRACYQNRLKAARLAGMVDEIETIKHITDIPPEVALKDKIRSLEAQISAFNRDVLSENYVKTKILKMAEKKPSPPSWLTKPTSSKSAPGVPTLFASDWHWGENVDPNQINNVNSYNMKIAHKRAKKMIEVAIDLLNNHMVNPKYPGIVFALGGDMVSGDIHEELMATNDAEIMPVVIDLFGVLIWCISTLADHFGKVFVPCVGGNHGRNTHKIRNKGRNFTSFDWLTYQFLAKHFETDSRVSFHIPDGPDAIYAIYNHKYLLTHGDQFRGGDGVIGALGPIIRGDHKKRSRNAQIDMEYDTMIIGHFHQLIQLERLIVNGSLKGYCEYAYSNNFGFEPPRQALWITHPYHGITFSMPVNVDVSFENSDKSEWVSWKG</sequence>